<dbReference type="Pfam" id="PF07730">
    <property type="entry name" value="HisKA_3"/>
    <property type="match status" value="1"/>
</dbReference>
<evidence type="ECO:0000256" key="6">
    <source>
        <dbReference type="ARBA" id="ARBA00022777"/>
    </source>
</evidence>
<comment type="caution">
    <text evidence="13">The sequence shown here is derived from an EMBL/GenBank/DDBJ whole genome shotgun (WGS) entry which is preliminary data.</text>
</comment>
<dbReference type="EMBL" id="JANDBC010000003">
    <property type="protein sequence ID" value="MCP9292595.1"/>
    <property type="molecule type" value="Genomic_DNA"/>
</dbReference>
<gene>
    <name evidence="13" type="ORF">NM125_13485</name>
</gene>
<dbReference type="InterPro" id="IPR003594">
    <property type="entry name" value="HATPase_dom"/>
</dbReference>
<evidence type="ECO:0000256" key="5">
    <source>
        <dbReference type="ARBA" id="ARBA00022741"/>
    </source>
</evidence>
<keyword evidence="8" id="KW-0902">Two-component regulatory system</keyword>
<keyword evidence="5" id="KW-0547">Nucleotide-binding</keyword>
<keyword evidence="9" id="KW-0802">TPR repeat</keyword>
<feature type="domain" description="Histidine kinase" evidence="12">
    <location>
        <begin position="471"/>
        <end position="660"/>
    </location>
</feature>
<evidence type="ECO:0000256" key="2">
    <source>
        <dbReference type="ARBA" id="ARBA00012438"/>
    </source>
</evidence>
<keyword evidence="11" id="KW-1133">Transmembrane helix</keyword>
<evidence type="ECO:0000256" key="9">
    <source>
        <dbReference type="PROSITE-ProRule" id="PRU00339"/>
    </source>
</evidence>
<keyword evidence="11" id="KW-0472">Membrane</keyword>
<protein>
    <recommendedName>
        <fullName evidence="2">histidine kinase</fullName>
        <ecNumber evidence="2">2.7.13.3</ecNumber>
    </recommendedName>
</protein>
<dbReference type="RefSeq" id="WP_255135493.1">
    <property type="nucleotide sequence ID" value="NZ_JANDBC010000003.1"/>
</dbReference>
<feature type="transmembrane region" description="Helical" evidence="11">
    <location>
        <begin position="433"/>
        <end position="451"/>
    </location>
</feature>
<dbReference type="InterPro" id="IPR019734">
    <property type="entry name" value="TPR_rpt"/>
</dbReference>
<dbReference type="InterPro" id="IPR050482">
    <property type="entry name" value="Sensor_HK_TwoCompSys"/>
</dbReference>
<dbReference type="AlphaFoldDB" id="A0A9X2L5E0"/>
<dbReference type="GO" id="GO:0046983">
    <property type="term" value="F:protein dimerization activity"/>
    <property type="evidence" value="ECO:0007669"/>
    <property type="project" value="InterPro"/>
</dbReference>
<evidence type="ECO:0000313" key="14">
    <source>
        <dbReference type="Proteomes" id="UP001139125"/>
    </source>
</evidence>
<dbReference type="InterPro" id="IPR011712">
    <property type="entry name" value="Sig_transdc_His_kin_sub3_dim/P"/>
</dbReference>
<dbReference type="PROSITE" id="PS50109">
    <property type="entry name" value="HIS_KIN"/>
    <property type="match status" value="1"/>
</dbReference>
<dbReference type="SUPFAM" id="SSF48452">
    <property type="entry name" value="TPR-like"/>
    <property type="match status" value="2"/>
</dbReference>
<evidence type="ECO:0000259" key="12">
    <source>
        <dbReference type="PROSITE" id="PS50109"/>
    </source>
</evidence>
<dbReference type="Gene3D" id="3.30.565.10">
    <property type="entry name" value="Histidine kinase-like ATPase, C-terminal domain"/>
    <property type="match status" value="1"/>
</dbReference>
<keyword evidence="3" id="KW-0597">Phosphoprotein</keyword>
<keyword evidence="6 13" id="KW-0418">Kinase</keyword>
<reference evidence="13" key="1">
    <citation type="submission" date="2022-06" db="EMBL/GenBank/DDBJ databases">
        <title>Gracilimonas sp. CAU 1638 isolated from sea sediment.</title>
        <authorList>
            <person name="Kim W."/>
        </authorList>
    </citation>
    <scope>NUCLEOTIDE SEQUENCE</scope>
    <source>
        <strain evidence="13">CAU 1638</strain>
    </source>
</reference>
<accession>A0A9X2L5E0</accession>
<evidence type="ECO:0000256" key="3">
    <source>
        <dbReference type="ARBA" id="ARBA00022553"/>
    </source>
</evidence>
<dbReference type="InterPro" id="IPR036890">
    <property type="entry name" value="HATPase_C_sf"/>
</dbReference>
<dbReference type="Proteomes" id="UP001139125">
    <property type="component" value="Unassembled WGS sequence"/>
</dbReference>
<evidence type="ECO:0000256" key="7">
    <source>
        <dbReference type="ARBA" id="ARBA00022840"/>
    </source>
</evidence>
<keyword evidence="7" id="KW-0067">ATP-binding</keyword>
<dbReference type="InterPro" id="IPR011990">
    <property type="entry name" value="TPR-like_helical_dom_sf"/>
</dbReference>
<dbReference type="Gene3D" id="1.20.5.1930">
    <property type="match status" value="1"/>
</dbReference>
<evidence type="ECO:0000256" key="1">
    <source>
        <dbReference type="ARBA" id="ARBA00000085"/>
    </source>
</evidence>
<keyword evidence="10" id="KW-0175">Coiled coil</keyword>
<dbReference type="GO" id="GO:0005524">
    <property type="term" value="F:ATP binding"/>
    <property type="evidence" value="ECO:0007669"/>
    <property type="project" value="UniProtKB-KW"/>
</dbReference>
<sequence length="660" mass="76056">MKLKVSSFFAAVLFLLPVLIFAQQRTPSISLHEIKKEIEQLESQDDKLRTYIEMSNRYFRNAPDSLLVIADEINGLEGVEGEKKEAFISFLNANAYRLMNADSAIFYASKASGILRELKEHDSYLMMENLQAMQYARKDQYLEAESLYLDAISYRSELEDQIEYPVQFFYGNLGNLYVTVGAHDLAIEMFEKFLEYEDSPPNRCNILSKLANSFMELDNMDKAISTLSPCLEYENLPPPIKAIVRSNLSTMYKQKNDIDRATQLMEEATAISSRYRIPNIGNGHLYRLGDLYLEQGMVAKADSVGNIINTAPPTAFSRPNEDIVKHEFLSRLHFAKGDYEKSLEYSDRAIELANTHNLFQMMRNVYALKAEAYEEMGDLNNALVNERLQRKHEKEVNDRRKERNDAMLSVRYQLQNKEAQLMDANLEIENIRLRNMLIIVGLILITGYIFYRYRLYYLLKEEKTRNQIARDLHDDLSGTLSSISFFSEAAHRVNKDRGDSERFLNIITKSAVEAKEKINDIIWAIDPSKDDWSVFLKKCKRFAADVLDSNDIEYSFDMDDDFSFPVELQFRQNLWLIYKECITNLSKHAQATKVEICLREKGDHVFLSISDNGSGFDQESLKSGNGIDNIRYRAEQIQGTANLKSAPGEGTKWTFTFSLS</sequence>
<dbReference type="SMART" id="SM00028">
    <property type="entry name" value="TPR"/>
    <property type="match status" value="4"/>
</dbReference>
<organism evidence="13 14">
    <name type="scientific">Gracilimonas sediminicola</name>
    <dbReference type="NCBI Taxonomy" id="2952158"/>
    <lineage>
        <taxon>Bacteria</taxon>
        <taxon>Pseudomonadati</taxon>
        <taxon>Balneolota</taxon>
        <taxon>Balneolia</taxon>
        <taxon>Balneolales</taxon>
        <taxon>Balneolaceae</taxon>
        <taxon>Gracilimonas</taxon>
    </lineage>
</organism>
<name>A0A9X2L5E0_9BACT</name>
<evidence type="ECO:0000256" key="8">
    <source>
        <dbReference type="ARBA" id="ARBA00023012"/>
    </source>
</evidence>
<proteinExistence type="predicted"/>
<dbReference type="PROSITE" id="PS50005">
    <property type="entry name" value="TPR"/>
    <property type="match status" value="1"/>
</dbReference>
<evidence type="ECO:0000256" key="10">
    <source>
        <dbReference type="SAM" id="Coils"/>
    </source>
</evidence>
<evidence type="ECO:0000256" key="11">
    <source>
        <dbReference type="SAM" id="Phobius"/>
    </source>
</evidence>
<comment type="catalytic activity">
    <reaction evidence="1">
        <text>ATP + protein L-histidine = ADP + protein N-phospho-L-histidine.</text>
        <dbReference type="EC" id="2.7.13.3"/>
    </reaction>
</comment>
<dbReference type="SUPFAM" id="SSF55874">
    <property type="entry name" value="ATPase domain of HSP90 chaperone/DNA topoisomerase II/histidine kinase"/>
    <property type="match status" value="1"/>
</dbReference>
<dbReference type="InterPro" id="IPR005467">
    <property type="entry name" value="His_kinase_dom"/>
</dbReference>
<evidence type="ECO:0000313" key="13">
    <source>
        <dbReference type="EMBL" id="MCP9292595.1"/>
    </source>
</evidence>
<dbReference type="PANTHER" id="PTHR24421">
    <property type="entry name" value="NITRATE/NITRITE SENSOR PROTEIN NARX-RELATED"/>
    <property type="match status" value="1"/>
</dbReference>
<keyword evidence="4" id="KW-0808">Transferase</keyword>
<feature type="repeat" description="TPR" evidence="9">
    <location>
        <begin position="167"/>
        <end position="200"/>
    </location>
</feature>
<dbReference type="Pfam" id="PF13181">
    <property type="entry name" value="TPR_8"/>
    <property type="match status" value="2"/>
</dbReference>
<keyword evidence="14" id="KW-1185">Reference proteome</keyword>
<dbReference type="GO" id="GO:0000155">
    <property type="term" value="F:phosphorelay sensor kinase activity"/>
    <property type="evidence" value="ECO:0007669"/>
    <property type="project" value="InterPro"/>
</dbReference>
<dbReference type="Gene3D" id="1.25.40.10">
    <property type="entry name" value="Tetratricopeptide repeat domain"/>
    <property type="match status" value="2"/>
</dbReference>
<evidence type="ECO:0000256" key="4">
    <source>
        <dbReference type="ARBA" id="ARBA00022679"/>
    </source>
</evidence>
<feature type="coiled-coil region" evidence="10">
    <location>
        <begin position="385"/>
        <end position="434"/>
    </location>
</feature>
<dbReference type="PANTHER" id="PTHR24421:SF10">
    <property type="entry name" value="NITRATE_NITRITE SENSOR PROTEIN NARQ"/>
    <property type="match status" value="1"/>
</dbReference>
<dbReference type="CDD" id="cd16917">
    <property type="entry name" value="HATPase_UhpB-NarQ-NarX-like"/>
    <property type="match status" value="1"/>
</dbReference>
<dbReference type="Pfam" id="PF02518">
    <property type="entry name" value="HATPase_c"/>
    <property type="match status" value="1"/>
</dbReference>
<keyword evidence="11" id="KW-0812">Transmembrane</keyword>
<dbReference type="EC" id="2.7.13.3" evidence="2"/>
<dbReference type="GO" id="GO:0016020">
    <property type="term" value="C:membrane"/>
    <property type="evidence" value="ECO:0007669"/>
    <property type="project" value="InterPro"/>
</dbReference>